<organism evidence="2 3">
    <name type="scientific">Byssothecium circinans</name>
    <dbReference type="NCBI Taxonomy" id="147558"/>
    <lineage>
        <taxon>Eukaryota</taxon>
        <taxon>Fungi</taxon>
        <taxon>Dikarya</taxon>
        <taxon>Ascomycota</taxon>
        <taxon>Pezizomycotina</taxon>
        <taxon>Dothideomycetes</taxon>
        <taxon>Pleosporomycetidae</taxon>
        <taxon>Pleosporales</taxon>
        <taxon>Massarineae</taxon>
        <taxon>Massarinaceae</taxon>
        <taxon>Byssothecium</taxon>
    </lineage>
</organism>
<evidence type="ECO:0000313" key="2">
    <source>
        <dbReference type="EMBL" id="KAF1959522.1"/>
    </source>
</evidence>
<dbReference type="InterPro" id="IPR042831">
    <property type="entry name" value="Ribosomal_mL40_fung"/>
</dbReference>
<dbReference type="OrthoDB" id="2098203at2759"/>
<dbReference type="PANTHER" id="PTHR39150:SF1">
    <property type="entry name" value="LARGE RIBOSOMAL SUBUNIT PROTEIN ML40"/>
    <property type="match status" value="1"/>
</dbReference>
<proteinExistence type="predicted"/>
<dbReference type="EMBL" id="ML976984">
    <property type="protein sequence ID" value="KAF1959522.1"/>
    <property type="molecule type" value="Genomic_DNA"/>
</dbReference>
<dbReference type="Gene3D" id="6.10.250.3440">
    <property type="match status" value="1"/>
</dbReference>
<dbReference type="GO" id="GO:0032543">
    <property type="term" value="P:mitochondrial translation"/>
    <property type="evidence" value="ECO:0007669"/>
    <property type="project" value="InterPro"/>
</dbReference>
<feature type="region of interest" description="Disordered" evidence="1">
    <location>
        <begin position="17"/>
        <end position="60"/>
    </location>
</feature>
<sequence length="197" mass="22478">MNLSTFRTISRPSSLFQSSFTLPKPASAPSRAQKPQTASPFSTTATLQKRSRGGKNATDPRITAIRYHLSHPLTPRPLHFSRLRYLRHWTIHRAWLLFLRKRRRAEELDLERQYMSMRAACEHLRLLDSEGNRVSEAEAGGQGPDAGTLGVRGREVGRLYRAAMVKRGVWGSVPIEYARVQTDFPGREGWNHGWSRN</sequence>
<accession>A0A6A5U6P1</accession>
<evidence type="ECO:0000256" key="1">
    <source>
        <dbReference type="SAM" id="MobiDB-lite"/>
    </source>
</evidence>
<dbReference type="AlphaFoldDB" id="A0A6A5U6P1"/>
<dbReference type="PANTHER" id="PTHR39150">
    <property type="entry name" value="54S RIBOSOMAL PROTEIN L28, MITOCHONDRIAL"/>
    <property type="match status" value="1"/>
</dbReference>
<gene>
    <name evidence="2" type="ORF">CC80DRAFT_302017</name>
</gene>
<reference evidence="2" key="1">
    <citation type="journal article" date="2020" name="Stud. Mycol.">
        <title>101 Dothideomycetes genomes: a test case for predicting lifestyles and emergence of pathogens.</title>
        <authorList>
            <person name="Haridas S."/>
            <person name="Albert R."/>
            <person name="Binder M."/>
            <person name="Bloem J."/>
            <person name="Labutti K."/>
            <person name="Salamov A."/>
            <person name="Andreopoulos B."/>
            <person name="Baker S."/>
            <person name="Barry K."/>
            <person name="Bills G."/>
            <person name="Bluhm B."/>
            <person name="Cannon C."/>
            <person name="Castanera R."/>
            <person name="Culley D."/>
            <person name="Daum C."/>
            <person name="Ezra D."/>
            <person name="Gonzalez J."/>
            <person name="Henrissat B."/>
            <person name="Kuo A."/>
            <person name="Liang C."/>
            <person name="Lipzen A."/>
            <person name="Lutzoni F."/>
            <person name="Magnuson J."/>
            <person name="Mondo S."/>
            <person name="Nolan M."/>
            <person name="Ohm R."/>
            <person name="Pangilinan J."/>
            <person name="Park H.-J."/>
            <person name="Ramirez L."/>
            <person name="Alfaro M."/>
            <person name="Sun H."/>
            <person name="Tritt A."/>
            <person name="Yoshinaga Y."/>
            <person name="Zwiers L.-H."/>
            <person name="Turgeon B."/>
            <person name="Goodwin S."/>
            <person name="Spatafora J."/>
            <person name="Crous P."/>
            <person name="Grigoriev I."/>
        </authorList>
    </citation>
    <scope>NUCLEOTIDE SEQUENCE</scope>
    <source>
        <strain evidence="2">CBS 675.92</strain>
    </source>
</reference>
<feature type="compositionally biased region" description="Polar residues" evidence="1">
    <location>
        <begin position="33"/>
        <end position="48"/>
    </location>
</feature>
<name>A0A6A5U6P1_9PLEO</name>
<dbReference type="Proteomes" id="UP000800035">
    <property type="component" value="Unassembled WGS sequence"/>
</dbReference>
<evidence type="ECO:0000313" key="3">
    <source>
        <dbReference type="Proteomes" id="UP000800035"/>
    </source>
</evidence>
<dbReference type="GO" id="GO:0003735">
    <property type="term" value="F:structural constituent of ribosome"/>
    <property type="evidence" value="ECO:0007669"/>
    <property type="project" value="InterPro"/>
</dbReference>
<keyword evidence="3" id="KW-1185">Reference proteome</keyword>
<dbReference type="GO" id="GO:0005739">
    <property type="term" value="C:mitochondrion"/>
    <property type="evidence" value="ECO:0007669"/>
    <property type="project" value="GOC"/>
</dbReference>
<protein>
    <submittedName>
        <fullName evidence="2">Uncharacterized protein</fullName>
    </submittedName>
</protein>